<reference evidence="1 2" key="1">
    <citation type="submission" date="2019-04" db="EMBL/GenBank/DDBJ databases">
        <authorList>
            <person name="Feng G."/>
            <person name="Zhang J."/>
            <person name="Zhu H."/>
        </authorList>
    </citation>
    <scope>NUCLEOTIDE SEQUENCE [LARGE SCALE GENOMIC DNA]</scope>
    <source>
        <strain evidence="1 2">92R-1</strain>
    </source>
</reference>
<keyword evidence="2" id="KW-1185">Reference proteome</keyword>
<sequence length="178" mass="19380">MAGVLAPLVFQQLDAFGQEAVETIRKDILTKNVAGYGPMNASGRAARSLRYYIIGRESGLTLVIAGIDYSYHLEYGRGPGKFPNVASLRTWVRRKFKITGTDAKTQRKVKSIAYLIGRKIAQEGTILHKAAQPSGILSKATGSVALQQLKKRLGPALVERTAGALREMASPEGLRLRL</sequence>
<comment type="caution">
    <text evidence="1">The sequence shown here is derived from an EMBL/GenBank/DDBJ whole genome shotgun (WGS) entry which is preliminary data.</text>
</comment>
<evidence type="ECO:0000313" key="1">
    <source>
        <dbReference type="EMBL" id="TGE08759.1"/>
    </source>
</evidence>
<gene>
    <name evidence="1" type="ORF">EU556_13820</name>
</gene>
<dbReference type="Proteomes" id="UP000298337">
    <property type="component" value="Unassembled WGS sequence"/>
</dbReference>
<organism evidence="1 2">
    <name type="scientific">Hymenobacter fodinae</name>
    <dbReference type="NCBI Taxonomy" id="2510796"/>
    <lineage>
        <taxon>Bacteria</taxon>
        <taxon>Pseudomonadati</taxon>
        <taxon>Bacteroidota</taxon>
        <taxon>Cytophagia</taxon>
        <taxon>Cytophagales</taxon>
        <taxon>Hymenobacteraceae</taxon>
        <taxon>Hymenobacter</taxon>
    </lineage>
</organism>
<dbReference type="RefSeq" id="WP_135434668.1">
    <property type="nucleotide sequence ID" value="NZ_SRLA01000002.1"/>
</dbReference>
<proteinExistence type="predicted"/>
<protein>
    <recommendedName>
        <fullName evidence="3">HK97 gp10 family phage protein</fullName>
    </recommendedName>
</protein>
<evidence type="ECO:0008006" key="3">
    <source>
        <dbReference type="Google" id="ProtNLM"/>
    </source>
</evidence>
<evidence type="ECO:0000313" key="2">
    <source>
        <dbReference type="Proteomes" id="UP000298337"/>
    </source>
</evidence>
<accession>A0A4Z0P9A2</accession>
<dbReference type="OrthoDB" id="1258601at2"/>
<dbReference type="EMBL" id="SRLA01000002">
    <property type="protein sequence ID" value="TGE08759.1"/>
    <property type="molecule type" value="Genomic_DNA"/>
</dbReference>
<name>A0A4Z0P9A2_9BACT</name>
<dbReference type="AlphaFoldDB" id="A0A4Z0P9A2"/>